<dbReference type="CDD" id="cd19908">
    <property type="entry name" value="DSRM_AtDRB-like_rpt2"/>
    <property type="match status" value="1"/>
</dbReference>
<evidence type="ECO:0000313" key="6">
    <source>
        <dbReference type="EMBL" id="KAF6137960.1"/>
    </source>
</evidence>
<dbReference type="InterPro" id="IPR044451">
    <property type="entry name" value="AtDRB-like_DSRM_2"/>
</dbReference>
<dbReference type="SMART" id="SM00358">
    <property type="entry name" value="DSRM"/>
    <property type="match status" value="2"/>
</dbReference>
<comment type="caution">
    <text evidence="6">The sequence shown here is derived from an EMBL/GenBank/DDBJ whole genome shotgun (WGS) entry which is preliminary data.</text>
</comment>
<name>A0A7J7L5V9_9MAGN</name>
<dbReference type="PROSITE" id="PS50137">
    <property type="entry name" value="DS_RBD"/>
    <property type="match status" value="2"/>
</dbReference>
<protein>
    <recommendedName>
        <fullName evidence="5">DRBM domain-containing protein</fullName>
    </recommendedName>
</protein>
<dbReference type="InterPro" id="IPR044450">
    <property type="entry name" value="AtDRB-like_DSRM_1"/>
</dbReference>
<proteinExistence type="predicted"/>
<keyword evidence="1" id="KW-0677">Repeat</keyword>
<accession>A0A7J7L5V9</accession>
<dbReference type="SUPFAM" id="SSF54768">
    <property type="entry name" value="dsRNA-binding domain-like"/>
    <property type="match status" value="2"/>
</dbReference>
<evidence type="ECO:0000256" key="3">
    <source>
        <dbReference type="PROSITE-ProRule" id="PRU00266"/>
    </source>
</evidence>
<dbReference type="Proteomes" id="UP000541444">
    <property type="component" value="Unassembled WGS sequence"/>
</dbReference>
<dbReference type="GO" id="GO:0003725">
    <property type="term" value="F:double-stranded RNA binding"/>
    <property type="evidence" value="ECO:0007669"/>
    <property type="project" value="InterPro"/>
</dbReference>
<dbReference type="Pfam" id="PF00035">
    <property type="entry name" value="dsrm"/>
    <property type="match status" value="2"/>
</dbReference>
<dbReference type="PANTHER" id="PTHR46031:SF26">
    <property type="entry name" value="DOUBLE-STRANDED RNA-BINDING PROTEIN 2"/>
    <property type="match status" value="1"/>
</dbReference>
<evidence type="ECO:0000256" key="4">
    <source>
        <dbReference type="SAM" id="MobiDB-lite"/>
    </source>
</evidence>
<keyword evidence="2 3" id="KW-0694">RNA-binding</keyword>
<dbReference type="InterPro" id="IPR014720">
    <property type="entry name" value="dsRBD_dom"/>
</dbReference>
<evidence type="ECO:0000256" key="2">
    <source>
        <dbReference type="ARBA" id="ARBA00022884"/>
    </source>
</evidence>
<organism evidence="6 7">
    <name type="scientific">Kingdonia uniflora</name>
    <dbReference type="NCBI Taxonomy" id="39325"/>
    <lineage>
        <taxon>Eukaryota</taxon>
        <taxon>Viridiplantae</taxon>
        <taxon>Streptophyta</taxon>
        <taxon>Embryophyta</taxon>
        <taxon>Tracheophyta</taxon>
        <taxon>Spermatophyta</taxon>
        <taxon>Magnoliopsida</taxon>
        <taxon>Ranunculales</taxon>
        <taxon>Circaeasteraceae</taxon>
        <taxon>Kingdonia</taxon>
    </lineage>
</organism>
<dbReference type="EMBL" id="JACGCM010002618">
    <property type="protein sequence ID" value="KAF6137960.1"/>
    <property type="molecule type" value="Genomic_DNA"/>
</dbReference>
<evidence type="ECO:0000313" key="7">
    <source>
        <dbReference type="Proteomes" id="UP000541444"/>
    </source>
</evidence>
<feature type="domain" description="DRBM" evidence="5">
    <location>
        <begin position="1"/>
        <end position="70"/>
    </location>
</feature>
<keyword evidence="7" id="KW-1185">Reference proteome</keyword>
<feature type="compositionally biased region" description="Basic and acidic residues" evidence="4">
    <location>
        <begin position="163"/>
        <end position="172"/>
    </location>
</feature>
<reference evidence="6 7" key="1">
    <citation type="journal article" date="2020" name="IScience">
        <title>Genome Sequencing of the Endangered Kingdonia uniflora (Circaeasteraceae, Ranunculales) Reveals Potential Mechanisms of Evolutionary Specialization.</title>
        <authorList>
            <person name="Sun Y."/>
            <person name="Deng T."/>
            <person name="Zhang A."/>
            <person name="Moore M.J."/>
            <person name="Landis J.B."/>
            <person name="Lin N."/>
            <person name="Zhang H."/>
            <person name="Zhang X."/>
            <person name="Huang J."/>
            <person name="Zhang X."/>
            <person name="Sun H."/>
            <person name="Wang H."/>
        </authorList>
    </citation>
    <scope>NUCLEOTIDE SEQUENCE [LARGE SCALE GENOMIC DNA]</scope>
    <source>
        <strain evidence="6">TB1705</strain>
        <tissue evidence="6">Leaf</tissue>
    </source>
</reference>
<feature type="domain" description="DRBM" evidence="5">
    <location>
        <begin position="87"/>
        <end position="155"/>
    </location>
</feature>
<dbReference type="FunFam" id="3.30.160.20:FF:000036">
    <property type="entry name" value="Double-stranded RNA-binding protein 2"/>
    <property type="match status" value="2"/>
</dbReference>
<feature type="region of interest" description="Disordered" evidence="4">
    <location>
        <begin position="156"/>
        <end position="175"/>
    </location>
</feature>
<dbReference type="OrthoDB" id="5988181at2759"/>
<sequence>MHKNQLQELAQRSCFNLPSYTCVREGPDHAPRFKACVNFNGEIFQSPNYCTTLRQAEHAAAEVALNSLSTKGPSRSLAAKVIDETGVYKNLIQETAHRAGLNLPCYTTVRSGPGHVPVFTSSVEVASLNFNGVPAKTKKQAEKNAALAAWSSLKQMPNSVSSETDKEPHSSEEQEQAIVVRVLSSFRLKDVKKPLRQTDQSNTRRRTLLGYEYSYQSSSPANSKYQHWRSTRRLPDFSPVYPSQPQQPQTQNHFFAPPTASKILPQTSNMSIPVQMRTLPKVQPREIQPTLLEEHLKDEEEWLNGTLYAKKILIEPNTKNENSSFVCRPKPVYQRFEPNLPRNFNTGRFTYAHNIAPAVHIRSVIPVCAAPPMRPSSSSANLPTPHVKQLSGSVSTLTKENVSTTSSKFCKLQL</sequence>
<evidence type="ECO:0000256" key="1">
    <source>
        <dbReference type="ARBA" id="ARBA00022737"/>
    </source>
</evidence>
<dbReference type="AlphaFoldDB" id="A0A7J7L5V9"/>
<dbReference type="Gene3D" id="3.30.160.20">
    <property type="match status" value="2"/>
</dbReference>
<dbReference type="CDD" id="cd19907">
    <property type="entry name" value="DSRM_AtDRB-like_rpt1"/>
    <property type="match status" value="1"/>
</dbReference>
<evidence type="ECO:0000259" key="5">
    <source>
        <dbReference type="PROSITE" id="PS50137"/>
    </source>
</evidence>
<dbReference type="PANTHER" id="PTHR46031">
    <property type="match status" value="1"/>
</dbReference>
<gene>
    <name evidence="6" type="ORF">GIB67_041833</name>
</gene>